<dbReference type="AlphaFoldDB" id="W9QVW3"/>
<name>W9QVW3_9ROSA</name>
<feature type="compositionally biased region" description="Polar residues" evidence="1">
    <location>
        <begin position="1"/>
        <end position="10"/>
    </location>
</feature>
<accession>W9QVW3</accession>
<sequence>MGNSWCTTTKASHRSRRAGESHCKGRQLDLAINDEILPLQIGKHWWRYDNKWLASWAMTWRCCDNFVQGIGKFDQWRHCGGREVDRMMMEGEEIPIIGAQWQDN</sequence>
<keyword evidence="3" id="KW-1185">Reference proteome</keyword>
<evidence type="ECO:0000256" key="1">
    <source>
        <dbReference type="SAM" id="MobiDB-lite"/>
    </source>
</evidence>
<evidence type="ECO:0000313" key="2">
    <source>
        <dbReference type="EMBL" id="EXB39654.1"/>
    </source>
</evidence>
<organism evidence="2 3">
    <name type="scientific">Morus notabilis</name>
    <dbReference type="NCBI Taxonomy" id="981085"/>
    <lineage>
        <taxon>Eukaryota</taxon>
        <taxon>Viridiplantae</taxon>
        <taxon>Streptophyta</taxon>
        <taxon>Embryophyta</taxon>
        <taxon>Tracheophyta</taxon>
        <taxon>Spermatophyta</taxon>
        <taxon>Magnoliopsida</taxon>
        <taxon>eudicotyledons</taxon>
        <taxon>Gunneridae</taxon>
        <taxon>Pentapetalae</taxon>
        <taxon>rosids</taxon>
        <taxon>fabids</taxon>
        <taxon>Rosales</taxon>
        <taxon>Moraceae</taxon>
        <taxon>Moreae</taxon>
        <taxon>Morus</taxon>
    </lineage>
</organism>
<gene>
    <name evidence="2" type="ORF">L484_017127</name>
</gene>
<reference evidence="3" key="1">
    <citation type="submission" date="2013-01" db="EMBL/GenBank/DDBJ databases">
        <title>Draft Genome Sequence of a Mulberry Tree, Morus notabilis C.K. Schneid.</title>
        <authorList>
            <person name="He N."/>
            <person name="Zhao S."/>
        </authorList>
    </citation>
    <scope>NUCLEOTIDE SEQUENCE</scope>
</reference>
<proteinExistence type="predicted"/>
<dbReference type="Proteomes" id="UP000030645">
    <property type="component" value="Unassembled WGS sequence"/>
</dbReference>
<dbReference type="EMBL" id="KE343728">
    <property type="protein sequence ID" value="EXB39654.1"/>
    <property type="molecule type" value="Genomic_DNA"/>
</dbReference>
<protein>
    <submittedName>
        <fullName evidence="2">Uncharacterized protein</fullName>
    </submittedName>
</protein>
<feature type="region of interest" description="Disordered" evidence="1">
    <location>
        <begin position="1"/>
        <end position="20"/>
    </location>
</feature>
<evidence type="ECO:0000313" key="3">
    <source>
        <dbReference type="Proteomes" id="UP000030645"/>
    </source>
</evidence>